<gene>
    <name evidence="2" type="ORF">ACCI49_09215</name>
</gene>
<sequence>MKPSPYSPDAEKLRKWLKQKREERGLSIRAAAAMLGRHHSIVGKIEQERKKIDILEFVEYCTVLNADPHEGLDILLDSLRSRKKI</sequence>
<dbReference type="Gene3D" id="1.10.260.40">
    <property type="entry name" value="lambda repressor-like DNA-binding domains"/>
    <property type="match status" value="1"/>
</dbReference>
<dbReference type="InterPro" id="IPR010982">
    <property type="entry name" value="Lambda_DNA-bd_dom_sf"/>
</dbReference>
<reference evidence="2 3" key="1">
    <citation type="submission" date="2024-08" db="EMBL/GenBank/DDBJ databases">
        <authorList>
            <person name="Ishaq N."/>
        </authorList>
    </citation>
    <scope>NUCLEOTIDE SEQUENCE [LARGE SCALE GENOMIC DNA]</scope>
    <source>
        <strain evidence="2 3">DSM 18651</strain>
    </source>
</reference>
<protein>
    <submittedName>
        <fullName evidence="2">Helix-turn-helix domain-containing protein</fullName>
    </submittedName>
</protein>
<evidence type="ECO:0000313" key="3">
    <source>
        <dbReference type="Proteomes" id="UP001569428"/>
    </source>
</evidence>
<dbReference type="SMART" id="SM00530">
    <property type="entry name" value="HTH_XRE"/>
    <property type="match status" value="1"/>
</dbReference>
<feature type="domain" description="HTH cro/C1-type" evidence="1">
    <location>
        <begin position="17"/>
        <end position="72"/>
    </location>
</feature>
<dbReference type="Pfam" id="PF01381">
    <property type="entry name" value="HTH_3"/>
    <property type="match status" value="1"/>
</dbReference>
<keyword evidence="3" id="KW-1185">Reference proteome</keyword>
<comment type="caution">
    <text evidence="2">The sequence shown here is derived from an EMBL/GenBank/DDBJ whole genome shotgun (WGS) entry which is preliminary data.</text>
</comment>
<name>A0ABV4P023_9GAMM</name>
<evidence type="ECO:0000313" key="2">
    <source>
        <dbReference type="EMBL" id="MFA0811098.1"/>
    </source>
</evidence>
<dbReference type="CDD" id="cd00093">
    <property type="entry name" value="HTH_XRE"/>
    <property type="match status" value="1"/>
</dbReference>
<accession>A0ABV4P023</accession>
<dbReference type="Proteomes" id="UP001569428">
    <property type="component" value="Unassembled WGS sequence"/>
</dbReference>
<dbReference type="EMBL" id="JBGMEK010000016">
    <property type="protein sequence ID" value="MFA0811098.1"/>
    <property type="molecule type" value="Genomic_DNA"/>
</dbReference>
<dbReference type="PROSITE" id="PS50943">
    <property type="entry name" value="HTH_CROC1"/>
    <property type="match status" value="1"/>
</dbReference>
<dbReference type="InterPro" id="IPR001387">
    <property type="entry name" value="Cro/C1-type_HTH"/>
</dbReference>
<dbReference type="RefSeq" id="WP_371838668.1">
    <property type="nucleotide sequence ID" value="NZ_JBGMEK010000016.1"/>
</dbReference>
<evidence type="ECO:0000259" key="1">
    <source>
        <dbReference type="PROSITE" id="PS50943"/>
    </source>
</evidence>
<proteinExistence type="predicted"/>
<dbReference type="SUPFAM" id="SSF47413">
    <property type="entry name" value="lambda repressor-like DNA-binding domains"/>
    <property type="match status" value="1"/>
</dbReference>
<organism evidence="2 3">
    <name type="scientific">Microbulbifer epialgicus</name>
    <dbReference type="NCBI Taxonomy" id="393907"/>
    <lineage>
        <taxon>Bacteria</taxon>
        <taxon>Pseudomonadati</taxon>
        <taxon>Pseudomonadota</taxon>
        <taxon>Gammaproteobacteria</taxon>
        <taxon>Cellvibrionales</taxon>
        <taxon>Microbulbiferaceae</taxon>
        <taxon>Microbulbifer</taxon>
    </lineage>
</organism>